<dbReference type="EnsemblPlants" id="PGSC0003DMT400091338">
    <property type="protein sequence ID" value="PGSC0003DMT400091338"/>
    <property type="gene ID" value="PGSC0003DMG400040909"/>
</dbReference>
<evidence type="ECO:0000313" key="2">
    <source>
        <dbReference type="EnsemblPlants" id="PGSC0003DMT400091338"/>
    </source>
</evidence>
<dbReference type="InParanoid" id="M1DMD5"/>
<feature type="region of interest" description="Disordered" evidence="1">
    <location>
        <begin position="1"/>
        <end position="32"/>
    </location>
</feature>
<dbReference type="AlphaFoldDB" id="M1DMD5"/>
<dbReference type="PaxDb" id="4113-PGSC0003DMT400091338"/>
<evidence type="ECO:0008006" key="4">
    <source>
        <dbReference type="Google" id="ProtNLM"/>
    </source>
</evidence>
<name>M1DMD5_SOLTU</name>
<evidence type="ECO:0000256" key="1">
    <source>
        <dbReference type="SAM" id="MobiDB-lite"/>
    </source>
</evidence>
<keyword evidence="3" id="KW-1185">Reference proteome</keyword>
<reference evidence="3" key="1">
    <citation type="journal article" date="2011" name="Nature">
        <title>Genome sequence and analysis of the tuber crop potato.</title>
        <authorList>
            <consortium name="The Potato Genome Sequencing Consortium"/>
        </authorList>
    </citation>
    <scope>NUCLEOTIDE SEQUENCE [LARGE SCALE GENOMIC DNA]</scope>
    <source>
        <strain evidence="3">cv. DM1-3 516 R44</strain>
    </source>
</reference>
<dbReference type="Proteomes" id="UP000011115">
    <property type="component" value="Unassembled WGS sequence"/>
</dbReference>
<proteinExistence type="predicted"/>
<accession>M1DMD5</accession>
<organism evidence="2 3">
    <name type="scientific">Solanum tuberosum</name>
    <name type="common">Potato</name>
    <dbReference type="NCBI Taxonomy" id="4113"/>
    <lineage>
        <taxon>Eukaryota</taxon>
        <taxon>Viridiplantae</taxon>
        <taxon>Streptophyta</taxon>
        <taxon>Embryophyta</taxon>
        <taxon>Tracheophyta</taxon>
        <taxon>Spermatophyta</taxon>
        <taxon>Magnoliopsida</taxon>
        <taxon>eudicotyledons</taxon>
        <taxon>Gunneridae</taxon>
        <taxon>Pentapetalae</taxon>
        <taxon>asterids</taxon>
        <taxon>lamiids</taxon>
        <taxon>Solanales</taxon>
        <taxon>Solanaceae</taxon>
        <taxon>Solanoideae</taxon>
        <taxon>Solaneae</taxon>
        <taxon>Solanum</taxon>
    </lineage>
</organism>
<reference evidence="2" key="2">
    <citation type="submission" date="2015-06" db="UniProtKB">
        <authorList>
            <consortium name="EnsemblPlants"/>
        </authorList>
    </citation>
    <scope>IDENTIFICATION</scope>
    <source>
        <strain evidence="2">DM1-3 516 R44</strain>
    </source>
</reference>
<dbReference type="Gramene" id="PGSC0003DMT400091338">
    <property type="protein sequence ID" value="PGSC0003DMT400091338"/>
    <property type="gene ID" value="PGSC0003DMG400040909"/>
</dbReference>
<protein>
    <recommendedName>
        <fullName evidence="4">Integrase core domain containing protein</fullName>
    </recommendedName>
</protein>
<evidence type="ECO:0000313" key="3">
    <source>
        <dbReference type="Proteomes" id="UP000011115"/>
    </source>
</evidence>
<dbReference type="InterPro" id="IPR018247">
    <property type="entry name" value="EF_Hand_1_Ca_BS"/>
</dbReference>
<dbReference type="PROSITE" id="PS00018">
    <property type="entry name" value="EF_HAND_1"/>
    <property type="match status" value="1"/>
</dbReference>
<sequence>MLVVRGSPLQPLPKPAQKSWLCPDSRTDPRSVDHTTVQVLSIQITLRSISDLQFSSISGNEFGANARRAQEENVNEEVPPQAPQDPQDPNDEGVMTNVEIRAVFQTLTQLMTVQIQAITTQD</sequence>
<dbReference type="HOGENOM" id="CLU_2030798_0_0_1"/>
<feature type="region of interest" description="Disordered" evidence="1">
    <location>
        <begin position="63"/>
        <end position="95"/>
    </location>
</feature>